<feature type="domain" description="Rhodopsin" evidence="8">
    <location>
        <begin position="34"/>
        <end position="275"/>
    </location>
</feature>
<evidence type="ECO:0000256" key="4">
    <source>
        <dbReference type="ARBA" id="ARBA00023136"/>
    </source>
</evidence>
<accession>A0A9W9K0T4</accession>
<evidence type="ECO:0000256" key="2">
    <source>
        <dbReference type="ARBA" id="ARBA00022692"/>
    </source>
</evidence>
<name>A0A9W9K0T4_9EURO</name>
<feature type="transmembrane region" description="Helical" evidence="7">
    <location>
        <begin position="127"/>
        <end position="148"/>
    </location>
</feature>
<dbReference type="EMBL" id="JAPQKH010000007">
    <property type="protein sequence ID" value="KAJ5088501.1"/>
    <property type="molecule type" value="Genomic_DNA"/>
</dbReference>
<dbReference type="PANTHER" id="PTHR33048">
    <property type="entry name" value="PTH11-LIKE INTEGRAL MEMBRANE PROTEIN (AFU_ORTHOLOGUE AFUA_5G11245)"/>
    <property type="match status" value="1"/>
</dbReference>
<dbReference type="AlphaFoldDB" id="A0A9W9K0T4"/>
<comment type="similarity">
    <text evidence="5">Belongs to the SAT4 family.</text>
</comment>
<feature type="transmembrane region" description="Helical" evidence="7">
    <location>
        <begin position="94"/>
        <end position="115"/>
    </location>
</feature>
<feature type="transmembrane region" description="Helical" evidence="7">
    <location>
        <begin position="186"/>
        <end position="203"/>
    </location>
</feature>
<evidence type="ECO:0000256" key="3">
    <source>
        <dbReference type="ARBA" id="ARBA00022989"/>
    </source>
</evidence>
<keyword evidence="3 7" id="KW-1133">Transmembrane helix</keyword>
<feature type="transmembrane region" description="Helical" evidence="7">
    <location>
        <begin position="20"/>
        <end position="37"/>
    </location>
</feature>
<protein>
    <recommendedName>
        <fullName evidence="8">Rhodopsin domain-containing protein</fullName>
    </recommendedName>
</protein>
<keyword evidence="2 7" id="KW-0812">Transmembrane</keyword>
<keyword evidence="4 7" id="KW-0472">Membrane</keyword>
<dbReference type="InterPro" id="IPR049326">
    <property type="entry name" value="Rhodopsin_dom_fungi"/>
</dbReference>
<dbReference type="Proteomes" id="UP001149165">
    <property type="component" value="Unassembled WGS sequence"/>
</dbReference>
<evidence type="ECO:0000313" key="9">
    <source>
        <dbReference type="EMBL" id="KAJ5088501.1"/>
    </source>
</evidence>
<reference evidence="9" key="1">
    <citation type="submission" date="2022-11" db="EMBL/GenBank/DDBJ databases">
        <authorList>
            <person name="Petersen C."/>
        </authorList>
    </citation>
    <scope>NUCLEOTIDE SEQUENCE</scope>
    <source>
        <strain evidence="9">IBT 30069</strain>
    </source>
</reference>
<evidence type="ECO:0000256" key="7">
    <source>
        <dbReference type="SAM" id="Phobius"/>
    </source>
</evidence>
<feature type="transmembrane region" description="Helical" evidence="7">
    <location>
        <begin position="249"/>
        <end position="270"/>
    </location>
</feature>
<feature type="region of interest" description="Disordered" evidence="6">
    <location>
        <begin position="313"/>
        <end position="338"/>
    </location>
</feature>
<organism evidence="9 10">
    <name type="scientific">Penicillium angulare</name>
    <dbReference type="NCBI Taxonomy" id="116970"/>
    <lineage>
        <taxon>Eukaryota</taxon>
        <taxon>Fungi</taxon>
        <taxon>Dikarya</taxon>
        <taxon>Ascomycota</taxon>
        <taxon>Pezizomycotina</taxon>
        <taxon>Eurotiomycetes</taxon>
        <taxon>Eurotiomycetidae</taxon>
        <taxon>Eurotiales</taxon>
        <taxon>Aspergillaceae</taxon>
        <taxon>Penicillium</taxon>
    </lineage>
</organism>
<evidence type="ECO:0000313" key="10">
    <source>
        <dbReference type="Proteomes" id="UP001149165"/>
    </source>
</evidence>
<evidence type="ECO:0000256" key="1">
    <source>
        <dbReference type="ARBA" id="ARBA00004141"/>
    </source>
</evidence>
<keyword evidence="10" id="KW-1185">Reference proteome</keyword>
<evidence type="ECO:0000256" key="5">
    <source>
        <dbReference type="ARBA" id="ARBA00038359"/>
    </source>
</evidence>
<dbReference type="PANTHER" id="PTHR33048:SF146">
    <property type="entry name" value="INTEGRAL MEMBRANE PROTEIN"/>
    <property type="match status" value="1"/>
</dbReference>
<evidence type="ECO:0000259" key="8">
    <source>
        <dbReference type="Pfam" id="PF20684"/>
    </source>
</evidence>
<dbReference type="InterPro" id="IPR052337">
    <property type="entry name" value="SAT4-like"/>
</dbReference>
<comment type="subcellular location">
    <subcellularLocation>
        <location evidence="1">Membrane</location>
        <topology evidence="1">Multi-pass membrane protein</topology>
    </subcellularLocation>
</comment>
<comment type="caution">
    <text evidence="9">The sequence shown here is derived from an EMBL/GenBank/DDBJ whole genome shotgun (WGS) entry which is preliminary data.</text>
</comment>
<evidence type="ECO:0000256" key="6">
    <source>
        <dbReference type="SAM" id="MobiDB-lite"/>
    </source>
</evidence>
<dbReference type="Pfam" id="PF20684">
    <property type="entry name" value="Fung_rhodopsin"/>
    <property type="match status" value="1"/>
</dbReference>
<feature type="transmembrane region" description="Helical" evidence="7">
    <location>
        <begin position="49"/>
        <end position="74"/>
    </location>
</feature>
<dbReference type="GO" id="GO:0016020">
    <property type="term" value="C:membrane"/>
    <property type="evidence" value="ECO:0007669"/>
    <property type="project" value="UniProtKB-SubCell"/>
</dbReference>
<feature type="transmembrane region" description="Helical" evidence="7">
    <location>
        <begin position="215"/>
        <end position="237"/>
    </location>
</feature>
<reference evidence="9" key="2">
    <citation type="journal article" date="2023" name="IMA Fungus">
        <title>Comparative genomic study of the Penicillium genus elucidates a diverse pangenome and 15 lateral gene transfer events.</title>
        <authorList>
            <person name="Petersen C."/>
            <person name="Sorensen T."/>
            <person name="Nielsen M.R."/>
            <person name="Sondergaard T.E."/>
            <person name="Sorensen J.L."/>
            <person name="Fitzpatrick D.A."/>
            <person name="Frisvad J.C."/>
            <person name="Nielsen K.L."/>
        </authorList>
    </citation>
    <scope>NUCLEOTIDE SEQUENCE</scope>
    <source>
        <strain evidence="9">IBT 30069</strain>
    </source>
</reference>
<dbReference type="OrthoDB" id="5331848at2759"/>
<sequence>MSEAGIPPNVDRSGDLLAGLWVPWPFASMLLVTRFWSRIARKDLGWDDYFMLFSWVLYTTAVALSTVLIAHGGIRHIEYLSLGDLTFVMKLEAISEPIGMFALVFGKSSVALFIRRISGTTKKWRRWFLDVNVVLYFLVSIAVLGVMFGQCAPAKALWDVELRESGQAKCMNSTVVLSLYMLQGAWGAYLDFALATLPLTFLLELKIDLPKKIALCILLGLGVIAGVCATIKTWAFYPAQTSTDITWNGYALFLWTTLENAFLLIAGCIPPSKTIYDYWRNGKPISLTGASSTSASSKFSHFSHRERFSKISSRLGRASPLGSSIGDRELLTKSSQES</sequence>
<gene>
    <name evidence="9" type="ORF">N7456_012117</name>
</gene>
<proteinExistence type="inferred from homology"/>